<gene>
    <name evidence="2" type="ORF">HK103_005467</name>
</gene>
<accession>A0AAD5UF72</accession>
<dbReference type="PANTHER" id="PTHR43130">
    <property type="entry name" value="ARAC-FAMILY TRANSCRIPTIONAL REGULATOR"/>
    <property type="match status" value="1"/>
</dbReference>
<dbReference type="PANTHER" id="PTHR43130:SF3">
    <property type="entry name" value="HTH-TYPE TRANSCRIPTIONAL REGULATOR RV1931C"/>
    <property type="match status" value="1"/>
</dbReference>
<dbReference type="InterPro" id="IPR002818">
    <property type="entry name" value="DJ-1/PfpI"/>
</dbReference>
<keyword evidence="3" id="KW-1185">Reference proteome</keyword>
<sequence>MKIGGLLYKECNQLELLGPLSVFHKAVPDCKIQLVAETFDSVETDRLTIMPSTTFTADLDILVIPGGIVGTQLHNQALMNYLKSLSCKILAVSNSSAILGNAGLLDNKRATSNTRLFSIMKHYGNAQYKPYRYIEDGNITTTAGGFAGIDAALHLVKEYGFKLDGYEPYEHDNLLYTQIGHIQFFEYVYQKSLLTFPQLHIEFLKEQSIYVLILGEVDLLEVAVVLGSMRQMDYNLKVLASDYDIKNQFIHLRADDLLTSIHSCTQNDLIYIPSVKEMGDYESVFEYISETGLHGYCCGQVLIDKMDGYGIDFQTGEAGINGITGFMEMIKNNGGTKDVSDAAKRMEMVLDLLPDGVLI</sequence>
<evidence type="ECO:0000313" key="2">
    <source>
        <dbReference type="EMBL" id="KAJ3256469.1"/>
    </source>
</evidence>
<dbReference type="AlphaFoldDB" id="A0AAD5UF72"/>
<evidence type="ECO:0000259" key="1">
    <source>
        <dbReference type="Pfam" id="PF01965"/>
    </source>
</evidence>
<dbReference type="Proteomes" id="UP001210925">
    <property type="component" value="Unassembled WGS sequence"/>
</dbReference>
<dbReference type="EMBL" id="JADGKB010000050">
    <property type="protein sequence ID" value="KAJ3256469.1"/>
    <property type="molecule type" value="Genomic_DNA"/>
</dbReference>
<evidence type="ECO:0000313" key="3">
    <source>
        <dbReference type="Proteomes" id="UP001210925"/>
    </source>
</evidence>
<comment type="caution">
    <text evidence="2">The sequence shown here is derived from an EMBL/GenBank/DDBJ whole genome shotgun (WGS) entry which is preliminary data.</text>
</comment>
<dbReference type="Gene3D" id="3.40.50.880">
    <property type="match status" value="1"/>
</dbReference>
<dbReference type="Pfam" id="PF01965">
    <property type="entry name" value="DJ-1_PfpI"/>
    <property type="match status" value="1"/>
</dbReference>
<dbReference type="SUPFAM" id="SSF52317">
    <property type="entry name" value="Class I glutamine amidotransferase-like"/>
    <property type="match status" value="1"/>
</dbReference>
<proteinExistence type="predicted"/>
<dbReference type="InterPro" id="IPR052158">
    <property type="entry name" value="INH-QAR"/>
</dbReference>
<dbReference type="InterPro" id="IPR029062">
    <property type="entry name" value="Class_I_gatase-like"/>
</dbReference>
<organism evidence="2 3">
    <name type="scientific">Boothiomyces macroporosus</name>
    <dbReference type="NCBI Taxonomy" id="261099"/>
    <lineage>
        <taxon>Eukaryota</taxon>
        <taxon>Fungi</taxon>
        <taxon>Fungi incertae sedis</taxon>
        <taxon>Chytridiomycota</taxon>
        <taxon>Chytridiomycota incertae sedis</taxon>
        <taxon>Chytridiomycetes</taxon>
        <taxon>Rhizophydiales</taxon>
        <taxon>Terramycetaceae</taxon>
        <taxon>Boothiomyces</taxon>
    </lineage>
</organism>
<feature type="domain" description="DJ-1/PfpI" evidence="1">
    <location>
        <begin position="6"/>
        <end position="157"/>
    </location>
</feature>
<name>A0AAD5UF72_9FUNG</name>
<protein>
    <recommendedName>
        <fullName evidence="1">DJ-1/PfpI domain-containing protein</fullName>
    </recommendedName>
</protein>
<reference evidence="2" key="1">
    <citation type="submission" date="2020-05" db="EMBL/GenBank/DDBJ databases">
        <title>Phylogenomic resolution of chytrid fungi.</title>
        <authorList>
            <person name="Stajich J.E."/>
            <person name="Amses K."/>
            <person name="Simmons R."/>
            <person name="Seto K."/>
            <person name="Myers J."/>
            <person name="Bonds A."/>
            <person name="Quandt C.A."/>
            <person name="Barry K."/>
            <person name="Liu P."/>
            <person name="Grigoriev I."/>
            <person name="Longcore J.E."/>
            <person name="James T.Y."/>
        </authorList>
    </citation>
    <scope>NUCLEOTIDE SEQUENCE</scope>
    <source>
        <strain evidence="2">PLAUS21</strain>
    </source>
</reference>